<feature type="domain" description="BACON" evidence="2">
    <location>
        <begin position="298"/>
        <end position="348"/>
    </location>
</feature>
<protein>
    <submittedName>
        <fullName evidence="3">DUF4302 domain-containing protein</fullName>
    </submittedName>
</protein>
<dbReference type="InterPro" id="IPR025396">
    <property type="entry name" value="DUF4302"/>
</dbReference>
<evidence type="ECO:0000256" key="1">
    <source>
        <dbReference type="SAM" id="SignalP"/>
    </source>
</evidence>
<dbReference type="Proteomes" id="UP000757461">
    <property type="component" value="Unassembled WGS sequence"/>
</dbReference>
<dbReference type="Pfam" id="PF13004">
    <property type="entry name" value="BACON"/>
    <property type="match status" value="1"/>
</dbReference>
<gene>
    <name evidence="3" type="ORF">HXN33_03045</name>
</gene>
<sequence>MKANRIFICLMLALPALFLQSCLKDQEDVFDKSYSARMEDFLQQAQDSLVNAPYGWAFDYYPEENRAYGGIAYTVKFTKNDASVRYEKKPDDGAITSLYKMKSDDGPVLSFDTYNAFMHLYATPSDGEYQGKQGDFEFVIDSIGKGVIKVHGKKSLNTMYLRKLTEDPAEYMDKVTEVSSLFIFSDIELNAGGKPYHFVITDPSNRQMAVYDGSTLVKTVAYLFTDKGLRLYEPVSLNGVPVQEFILDKDNSTVKVEGAEVTKTAVNLDIIAKIIGRLSFTNGEKTITKTIPFLNKVDISCDASWVHFSKDGNQLTIKVDANPVAVNARGGWVTLSNGYVEKKIQITQYDLPALLGNYQVSLTYYNFRKNGFANGTFNGVIRYTTRGGERHFYLLVEGVNGVNYRFPLIYMQSINAFLMQSGQRVTKIDYSNATYFIGNSFNINAKNGTGYSTNAYNLISFNIGDDGKISTALTGGPLLFADKDGNLEVSQYSIERIVLNAYTSEPFGKDNLDGWFDQWLNVTLVKNPSSSAKPSILEEGNNESTSLTLPAYVPNQITRYNSNLHLAPQANKQFRIK</sequence>
<keyword evidence="1" id="KW-0732">Signal</keyword>
<evidence type="ECO:0000313" key="4">
    <source>
        <dbReference type="Proteomes" id="UP000757461"/>
    </source>
</evidence>
<dbReference type="AlphaFoldDB" id="A0A930HY20"/>
<dbReference type="InterPro" id="IPR024361">
    <property type="entry name" value="BACON"/>
</dbReference>
<dbReference type="PROSITE" id="PS51257">
    <property type="entry name" value="PROKAR_LIPOPROTEIN"/>
    <property type="match status" value="1"/>
</dbReference>
<evidence type="ECO:0000313" key="3">
    <source>
        <dbReference type="EMBL" id="MBF1414538.1"/>
    </source>
</evidence>
<name>A0A930HY20_9BACT</name>
<accession>A0A930HY20</accession>
<evidence type="ECO:0000259" key="2">
    <source>
        <dbReference type="Pfam" id="PF13004"/>
    </source>
</evidence>
<feature type="signal peptide" evidence="1">
    <location>
        <begin position="1"/>
        <end position="21"/>
    </location>
</feature>
<organism evidence="3 4">
    <name type="scientific">Prevotella histicola</name>
    <dbReference type="NCBI Taxonomy" id="470565"/>
    <lineage>
        <taxon>Bacteria</taxon>
        <taxon>Pseudomonadati</taxon>
        <taxon>Bacteroidota</taxon>
        <taxon>Bacteroidia</taxon>
        <taxon>Bacteroidales</taxon>
        <taxon>Prevotellaceae</taxon>
        <taxon>Prevotella</taxon>
    </lineage>
</organism>
<reference evidence="3" key="1">
    <citation type="submission" date="2020-04" db="EMBL/GenBank/DDBJ databases">
        <title>Deep metagenomics examines the oral microbiome during advanced dental caries in children, revealing novel taxa and co-occurrences with host molecules.</title>
        <authorList>
            <person name="Baker J.L."/>
            <person name="Morton J.T."/>
            <person name="Dinis M."/>
            <person name="Alvarez R."/>
            <person name="Tran N.C."/>
            <person name="Knight R."/>
            <person name="Edlund A."/>
        </authorList>
    </citation>
    <scope>NUCLEOTIDE SEQUENCE</scope>
    <source>
        <strain evidence="3">JCVI_25_bin.9</strain>
    </source>
</reference>
<dbReference type="Pfam" id="PF14135">
    <property type="entry name" value="DUF4302"/>
    <property type="match status" value="1"/>
</dbReference>
<feature type="chain" id="PRO_5037759487" evidence="1">
    <location>
        <begin position="22"/>
        <end position="577"/>
    </location>
</feature>
<comment type="caution">
    <text evidence="3">The sequence shown here is derived from an EMBL/GenBank/DDBJ whole genome shotgun (WGS) entry which is preliminary data.</text>
</comment>
<proteinExistence type="predicted"/>
<dbReference type="EMBL" id="JABZSQ010000032">
    <property type="protein sequence ID" value="MBF1414538.1"/>
    <property type="molecule type" value="Genomic_DNA"/>
</dbReference>